<evidence type="ECO:0000256" key="13">
    <source>
        <dbReference type="ARBA" id="ARBA00029803"/>
    </source>
</evidence>
<dbReference type="GO" id="GO:0000049">
    <property type="term" value="F:tRNA binding"/>
    <property type="evidence" value="ECO:0007669"/>
    <property type="project" value="TreeGrafter"/>
</dbReference>
<evidence type="ECO:0000256" key="7">
    <source>
        <dbReference type="ARBA" id="ARBA00022691"/>
    </source>
</evidence>
<dbReference type="Proteomes" id="UP001181693">
    <property type="component" value="Unassembled WGS sequence"/>
</dbReference>
<keyword evidence="7" id="KW-0949">S-adenosyl-L-methionine</keyword>
<keyword evidence="6" id="KW-0808">Transferase</keyword>
<dbReference type="EC" id="2.1.1.218" evidence="2"/>
<dbReference type="GO" id="GO:0032259">
    <property type="term" value="P:methylation"/>
    <property type="evidence" value="ECO:0007669"/>
    <property type="project" value="UniProtKB-KW"/>
</dbReference>
<evidence type="ECO:0000259" key="22">
    <source>
        <dbReference type="PROSITE" id="PS51675"/>
    </source>
</evidence>
<keyword evidence="8" id="KW-0819">tRNA processing</keyword>
<evidence type="ECO:0000256" key="2">
    <source>
        <dbReference type="ARBA" id="ARBA00012794"/>
    </source>
</evidence>
<dbReference type="GO" id="GO:0097745">
    <property type="term" value="P:mitochondrial tRNA 5'-end processing"/>
    <property type="evidence" value="ECO:0007669"/>
    <property type="project" value="TreeGrafter"/>
</dbReference>
<dbReference type="InterPro" id="IPR038459">
    <property type="entry name" value="MT_TRM10-typ_sf"/>
</dbReference>
<keyword evidence="10 20" id="KW-0175">Coiled coil</keyword>
<dbReference type="PANTHER" id="PTHR13563">
    <property type="entry name" value="TRNA (GUANINE-9-) METHYLTRANSFERASE"/>
    <property type="match status" value="1"/>
</dbReference>
<feature type="coiled-coil region" evidence="20">
    <location>
        <begin position="133"/>
        <end position="167"/>
    </location>
</feature>
<dbReference type="PANTHER" id="PTHR13563:SF5">
    <property type="entry name" value="TRNA METHYLTRANSFERASE 10 HOMOLOG C"/>
    <property type="match status" value="1"/>
</dbReference>
<dbReference type="GO" id="GO:0052905">
    <property type="term" value="F:tRNA (guanosine(9)-N1)-methyltransferase activity"/>
    <property type="evidence" value="ECO:0007669"/>
    <property type="project" value="UniProtKB-EC"/>
</dbReference>
<dbReference type="InterPro" id="IPR007356">
    <property type="entry name" value="tRNA_m1G_MeTrfase_euk"/>
</dbReference>
<sequence>MASMTAILRTVRSSSFPLLIRRCANKQLKFKICDKLSQYRMLTMTQCYGSQNKPTSTETLNLDSWKNVLRSGTQSATDQEESDAQEESSIESMQKLVDVWRLAGKSVPDSISKEELEELLKLPTKSSRRKYLKELMFKEFRKKSRERKKLERQKLRSEMEIKTEKINTYILKFFRKSEDCLNSWRTVQSMIHGQPLVYDMVYDRYMSQKEIENTISQLMISEGFNRSSADPFHIHFCNLQPGGPYHRELVKRYQEAWDKILITATEKSHVDIFPRDRLVYLTADSPNVLKELDHDKIYIIGAFVDKSQKTGVSLGNAKRLKLATARLPLDNYLKWDIGAKNLTLNQMIEILMTVKDKGDWKSALSFVPTRKHTGYLETSLSQKDKWERRVVGGHQKTSSSSTNPKQSKLWGQQNKQAN</sequence>
<evidence type="ECO:0000256" key="17">
    <source>
        <dbReference type="ARBA" id="ARBA00048278"/>
    </source>
</evidence>
<keyword evidence="9" id="KW-0809">Transit peptide</keyword>
<keyword evidence="5" id="KW-0489">Methyltransferase</keyword>
<dbReference type="FunFam" id="3.40.1280.30:FF:000003">
    <property type="entry name" value="tRNA methyltransferase 10C, mitochondrial RNase P subunit"/>
    <property type="match status" value="1"/>
</dbReference>
<dbReference type="PROSITE" id="PS51675">
    <property type="entry name" value="SAM_MT_TRM10"/>
    <property type="match status" value="1"/>
</dbReference>
<organism evidence="23 24">
    <name type="scientific">Pyxicephalus adspersus</name>
    <name type="common">African bullfrog</name>
    <dbReference type="NCBI Taxonomy" id="30357"/>
    <lineage>
        <taxon>Eukaryota</taxon>
        <taxon>Metazoa</taxon>
        <taxon>Chordata</taxon>
        <taxon>Craniata</taxon>
        <taxon>Vertebrata</taxon>
        <taxon>Euteleostomi</taxon>
        <taxon>Amphibia</taxon>
        <taxon>Batrachia</taxon>
        <taxon>Anura</taxon>
        <taxon>Neobatrachia</taxon>
        <taxon>Ranoidea</taxon>
        <taxon>Pyxicephalidae</taxon>
        <taxon>Pyxicephalinae</taxon>
        <taxon>Pyxicephalus</taxon>
    </lineage>
</organism>
<comment type="catalytic activity">
    <reaction evidence="17">
        <text>adenosine(9) in tRNA + S-adenosyl-L-methionine = N(1)-methyladenosine(9) in tRNA + S-adenosyl-L-homocysteine + H(+)</text>
        <dbReference type="Rhea" id="RHEA:43148"/>
        <dbReference type="Rhea" id="RHEA-COMP:10363"/>
        <dbReference type="Rhea" id="RHEA-COMP:10364"/>
        <dbReference type="ChEBI" id="CHEBI:15378"/>
        <dbReference type="ChEBI" id="CHEBI:57856"/>
        <dbReference type="ChEBI" id="CHEBI:59789"/>
        <dbReference type="ChEBI" id="CHEBI:74411"/>
        <dbReference type="ChEBI" id="CHEBI:74491"/>
        <dbReference type="EC" id="2.1.1.218"/>
    </reaction>
</comment>
<comment type="subcellular location">
    <subcellularLocation>
        <location evidence="1">Mitochondrion</location>
    </subcellularLocation>
</comment>
<comment type="catalytic activity">
    <reaction evidence="18">
        <text>guanosine(9) in tRNA + S-adenosyl-L-methionine = N(1)-methylguanosine(9) in tRNA + S-adenosyl-L-homocysteine + H(+)</text>
        <dbReference type="Rhea" id="RHEA:43156"/>
        <dbReference type="Rhea" id="RHEA-COMP:10367"/>
        <dbReference type="Rhea" id="RHEA-COMP:10368"/>
        <dbReference type="ChEBI" id="CHEBI:15378"/>
        <dbReference type="ChEBI" id="CHEBI:57856"/>
        <dbReference type="ChEBI" id="CHEBI:59789"/>
        <dbReference type="ChEBI" id="CHEBI:73542"/>
        <dbReference type="ChEBI" id="CHEBI:74269"/>
        <dbReference type="EC" id="2.1.1.221"/>
    </reaction>
</comment>
<comment type="caution">
    <text evidence="23">The sequence shown here is derived from an EMBL/GenBank/DDBJ whole genome shotgun (WGS) entry which is preliminary data.</text>
</comment>
<keyword evidence="11" id="KW-0496">Mitochondrion</keyword>
<dbReference type="GO" id="GO:0005654">
    <property type="term" value="C:nucleoplasm"/>
    <property type="evidence" value="ECO:0007669"/>
    <property type="project" value="TreeGrafter"/>
</dbReference>
<evidence type="ECO:0000256" key="14">
    <source>
        <dbReference type="ARBA" id="ARBA00030623"/>
    </source>
</evidence>
<evidence type="ECO:0000256" key="21">
    <source>
        <dbReference type="SAM" id="MobiDB-lite"/>
    </source>
</evidence>
<dbReference type="InterPro" id="IPR028564">
    <property type="entry name" value="MT_TRM10-typ"/>
</dbReference>
<dbReference type="InterPro" id="IPR025812">
    <property type="entry name" value="Trm10_C_MTase_dom"/>
</dbReference>
<comment type="catalytic activity">
    <reaction evidence="19">
        <text>an adenosine in mRNA + S-adenosyl-L-methionine = an N(1)-methyladenosine in mRNA + S-adenosyl-L-homocysteine + H(+)</text>
        <dbReference type="Rhea" id="RHEA:55392"/>
        <dbReference type="Rhea" id="RHEA-COMP:12414"/>
        <dbReference type="Rhea" id="RHEA-COMP:12415"/>
        <dbReference type="ChEBI" id="CHEBI:15378"/>
        <dbReference type="ChEBI" id="CHEBI:57856"/>
        <dbReference type="ChEBI" id="CHEBI:59789"/>
        <dbReference type="ChEBI" id="CHEBI:74411"/>
        <dbReference type="ChEBI" id="CHEBI:74491"/>
    </reaction>
</comment>
<feature type="domain" description="SAM-dependent MTase TRM10-type" evidence="22">
    <location>
        <begin position="182"/>
        <end position="374"/>
    </location>
</feature>
<evidence type="ECO:0000256" key="4">
    <source>
        <dbReference type="ARBA" id="ARBA00014681"/>
    </source>
</evidence>
<evidence type="ECO:0000256" key="6">
    <source>
        <dbReference type="ARBA" id="ARBA00022679"/>
    </source>
</evidence>
<dbReference type="EMBL" id="DYDO01000001">
    <property type="protein sequence ID" value="DBA33308.1"/>
    <property type="molecule type" value="Genomic_DNA"/>
</dbReference>
<dbReference type="GO" id="GO:0070131">
    <property type="term" value="P:positive regulation of mitochondrial translation"/>
    <property type="evidence" value="ECO:0007669"/>
    <property type="project" value="TreeGrafter"/>
</dbReference>
<evidence type="ECO:0000256" key="11">
    <source>
        <dbReference type="ARBA" id="ARBA00023128"/>
    </source>
</evidence>
<evidence type="ECO:0000256" key="19">
    <source>
        <dbReference type="ARBA" id="ARBA00048481"/>
    </source>
</evidence>
<gene>
    <name evidence="23" type="ORF">GDO54_001011</name>
</gene>
<evidence type="ECO:0000256" key="9">
    <source>
        <dbReference type="ARBA" id="ARBA00022946"/>
    </source>
</evidence>
<protein>
    <recommendedName>
        <fullName evidence="4">tRNA methyltransferase 10 homolog C</fullName>
        <ecNumber evidence="2">2.1.1.218</ecNumber>
        <ecNumber evidence="3">2.1.1.221</ecNumber>
    </recommendedName>
    <alternativeName>
        <fullName evidence="14">Mitochondrial ribonuclease P protein 1</fullName>
    </alternativeName>
    <alternativeName>
        <fullName evidence="13">RNA (guanine-9-)-methyltransferase domain-containing protein 1</fullName>
    </alternativeName>
    <alternativeName>
        <fullName evidence="15">mRNA methyladenosine-N(1)-methyltransferase</fullName>
    </alternativeName>
    <alternativeName>
        <fullName evidence="16">tRNA (adenine(9)-N(1))-methyltransferase</fullName>
    </alternativeName>
    <alternativeName>
        <fullName evidence="12">tRNA (guanine(9)-N(1))-methyltransferase</fullName>
    </alternativeName>
</protein>
<keyword evidence="24" id="KW-1185">Reference proteome</keyword>
<evidence type="ECO:0000256" key="12">
    <source>
        <dbReference type="ARBA" id="ARBA00029727"/>
    </source>
</evidence>
<proteinExistence type="predicted"/>
<dbReference type="EC" id="2.1.1.221" evidence="3"/>
<evidence type="ECO:0000313" key="23">
    <source>
        <dbReference type="EMBL" id="DBA33308.1"/>
    </source>
</evidence>
<dbReference type="CDD" id="cd18102">
    <property type="entry name" value="Trm10_MRRP1"/>
    <property type="match status" value="1"/>
</dbReference>
<evidence type="ECO:0000256" key="16">
    <source>
        <dbReference type="ARBA" id="ARBA00033019"/>
    </source>
</evidence>
<reference evidence="23" key="1">
    <citation type="thesis" date="2020" institute="ProQuest LLC" country="789 East Eisenhower Parkway, Ann Arbor, MI, USA">
        <title>Comparative Genomics and Chromosome Evolution.</title>
        <authorList>
            <person name="Mudd A.B."/>
        </authorList>
    </citation>
    <scope>NUCLEOTIDE SEQUENCE</scope>
    <source>
        <strain evidence="23">1538</strain>
        <tissue evidence="23">Blood</tissue>
    </source>
</reference>
<evidence type="ECO:0000313" key="24">
    <source>
        <dbReference type="Proteomes" id="UP001181693"/>
    </source>
</evidence>
<dbReference type="Gene3D" id="3.40.1280.30">
    <property type="match status" value="1"/>
</dbReference>
<evidence type="ECO:0000256" key="15">
    <source>
        <dbReference type="ARBA" id="ARBA00031759"/>
    </source>
</evidence>
<evidence type="ECO:0000256" key="18">
    <source>
        <dbReference type="ARBA" id="ARBA00048434"/>
    </source>
</evidence>
<evidence type="ECO:0000256" key="5">
    <source>
        <dbReference type="ARBA" id="ARBA00022603"/>
    </source>
</evidence>
<feature type="compositionally biased region" description="Polar residues" evidence="21">
    <location>
        <begin position="395"/>
        <end position="418"/>
    </location>
</feature>
<name>A0AAV3BAV2_PYXAD</name>
<evidence type="ECO:0000256" key="3">
    <source>
        <dbReference type="ARBA" id="ARBA00012797"/>
    </source>
</evidence>
<evidence type="ECO:0000256" key="8">
    <source>
        <dbReference type="ARBA" id="ARBA00022694"/>
    </source>
</evidence>
<evidence type="ECO:0000256" key="1">
    <source>
        <dbReference type="ARBA" id="ARBA00004173"/>
    </source>
</evidence>
<evidence type="ECO:0000256" key="10">
    <source>
        <dbReference type="ARBA" id="ARBA00023054"/>
    </source>
</evidence>
<feature type="region of interest" description="Disordered" evidence="21">
    <location>
        <begin position="386"/>
        <end position="418"/>
    </location>
</feature>
<dbReference type="GO" id="GO:0160106">
    <property type="term" value="F:tRNA (adenine(9)-N1)-methyltransferase activity"/>
    <property type="evidence" value="ECO:0007669"/>
    <property type="project" value="UniProtKB-EC"/>
</dbReference>
<dbReference type="AlphaFoldDB" id="A0AAV3BAV2"/>
<dbReference type="GO" id="GO:0005739">
    <property type="term" value="C:mitochondrion"/>
    <property type="evidence" value="ECO:0007669"/>
    <property type="project" value="UniProtKB-SubCell"/>
</dbReference>
<accession>A0AAV3BAV2</accession>
<evidence type="ECO:0000256" key="20">
    <source>
        <dbReference type="SAM" id="Coils"/>
    </source>
</evidence>